<dbReference type="GO" id="GO:0034974">
    <property type="term" value="C:Swi5-Swi2 complex"/>
    <property type="evidence" value="ECO:0007669"/>
    <property type="project" value="TreeGrafter"/>
</dbReference>
<dbReference type="RefSeq" id="XP_018987187.1">
    <property type="nucleotide sequence ID" value="XM_019132443.1"/>
</dbReference>
<dbReference type="PANTHER" id="PTHR28529">
    <property type="entry name" value="DNA REPAIR PROTEIN SWI5 HOMOLOG"/>
    <property type="match status" value="1"/>
</dbReference>
<dbReference type="PANTHER" id="PTHR28529:SF2">
    <property type="entry name" value="DNA REPAIR PROTEIN SWI5 HOMOLOG"/>
    <property type="match status" value="1"/>
</dbReference>
<proteinExistence type="inferred from homology"/>
<name>A0A1E3QW15_9ASCO</name>
<organism evidence="4 5">
    <name type="scientific">Babjeviella inositovora NRRL Y-12698</name>
    <dbReference type="NCBI Taxonomy" id="984486"/>
    <lineage>
        <taxon>Eukaryota</taxon>
        <taxon>Fungi</taxon>
        <taxon>Dikarya</taxon>
        <taxon>Ascomycota</taxon>
        <taxon>Saccharomycotina</taxon>
        <taxon>Pichiomycetes</taxon>
        <taxon>Serinales incertae sedis</taxon>
        <taxon>Babjeviella</taxon>
    </lineage>
</organism>
<protein>
    <recommendedName>
        <fullName evidence="6">Swi5-domain-containing protein</fullName>
    </recommendedName>
</protein>
<dbReference type="InterPro" id="IPR010760">
    <property type="entry name" value="DNA-repair_Swi5"/>
</dbReference>
<dbReference type="Proteomes" id="UP000094336">
    <property type="component" value="Unassembled WGS sequence"/>
</dbReference>
<dbReference type="AlphaFoldDB" id="A0A1E3QW15"/>
<dbReference type="GO" id="GO:0032798">
    <property type="term" value="C:Swi5-Sfr1 complex"/>
    <property type="evidence" value="ECO:0007669"/>
    <property type="project" value="TreeGrafter"/>
</dbReference>
<accession>A0A1E3QW15</accession>
<evidence type="ECO:0000256" key="3">
    <source>
        <dbReference type="ARBA" id="ARBA00023204"/>
    </source>
</evidence>
<evidence type="ECO:0000313" key="4">
    <source>
        <dbReference type="EMBL" id="ODQ81859.1"/>
    </source>
</evidence>
<dbReference type="EMBL" id="KV454427">
    <property type="protein sequence ID" value="ODQ81859.1"/>
    <property type="molecule type" value="Genomic_DNA"/>
</dbReference>
<keyword evidence="3" id="KW-0234">DNA repair</keyword>
<dbReference type="Pfam" id="PF07061">
    <property type="entry name" value="Swi5"/>
    <property type="match status" value="1"/>
</dbReference>
<evidence type="ECO:0000256" key="2">
    <source>
        <dbReference type="ARBA" id="ARBA00022763"/>
    </source>
</evidence>
<sequence>MYRSQFKSLPFSTPEASKKRIAEKEVKLAQLKLQFEQLLEQYKSSESPETVVKRHVTDLNRYNGVRDAALAMVTMIAEQRSLRIADVLTEMGVEPNEE</sequence>
<evidence type="ECO:0000313" key="5">
    <source>
        <dbReference type="Proteomes" id="UP000094336"/>
    </source>
</evidence>
<gene>
    <name evidence="4" type="ORF">BABINDRAFT_6498</name>
</gene>
<comment type="similarity">
    <text evidence="1">Belongs to the SWI5/SAE3 family.</text>
</comment>
<evidence type="ECO:0000256" key="1">
    <source>
        <dbReference type="ARBA" id="ARBA00008060"/>
    </source>
</evidence>
<dbReference type="GeneID" id="30150296"/>
<dbReference type="GO" id="GO:0000709">
    <property type="term" value="P:meiotic joint molecule formation"/>
    <property type="evidence" value="ECO:0007669"/>
    <property type="project" value="TreeGrafter"/>
</dbReference>
<keyword evidence="2" id="KW-0227">DNA damage</keyword>
<evidence type="ECO:0008006" key="6">
    <source>
        <dbReference type="Google" id="ProtNLM"/>
    </source>
</evidence>
<dbReference type="STRING" id="984486.A0A1E3QW15"/>
<dbReference type="OrthoDB" id="3978967at2759"/>
<dbReference type="Gene3D" id="1.20.5.170">
    <property type="match status" value="1"/>
</dbReference>
<keyword evidence="5" id="KW-1185">Reference proteome</keyword>
<reference evidence="5" key="1">
    <citation type="submission" date="2016-05" db="EMBL/GenBank/DDBJ databases">
        <title>Comparative genomics of biotechnologically important yeasts.</title>
        <authorList>
            <consortium name="DOE Joint Genome Institute"/>
            <person name="Riley R."/>
            <person name="Haridas S."/>
            <person name="Wolfe K.H."/>
            <person name="Lopes M.R."/>
            <person name="Hittinger C.T."/>
            <person name="Goker M."/>
            <person name="Salamov A."/>
            <person name="Wisecaver J."/>
            <person name="Long T.M."/>
            <person name="Aerts A.L."/>
            <person name="Barry K."/>
            <person name="Choi C."/>
            <person name="Clum A."/>
            <person name="Coughlan A.Y."/>
            <person name="Deshpande S."/>
            <person name="Douglass A.P."/>
            <person name="Hanson S.J."/>
            <person name="Klenk H.-P."/>
            <person name="Labutti K."/>
            <person name="Lapidus A."/>
            <person name="Lindquist E."/>
            <person name="Lipzen A."/>
            <person name="Meier-Kolthoff J.P."/>
            <person name="Ohm R.A."/>
            <person name="Otillar R.P."/>
            <person name="Pangilinan J."/>
            <person name="Peng Y."/>
            <person name="Rokas A."/>
            <person name="Rosa C.A."/>
            <person name="Scheuner C."/>
            <person name="Sibirny A.A."/>
            <person name="Slot J.C."/>
            <person name="Stielow J.B."/>
            <person name="Sun H."/>
            <person name="Kurtzman C.P."/>
            <person name="Blackwell M."/>
            <person name="Grigoriev I.V."/>
            <person name="Jeffries T.W."/>
        </authorList>
    </citation>
    <scope>NUCLEOTIDE SEQUENCE [LARGE SCALE GENOMIC DNA]</scope>
    <source>
        <strain evidence="5">NRRL Y-12698</strain>
    </source>
</reference>
<dbReference type="GO" id="GO:0010772">
    <property type="term" value="P:meiotic DNA recombinase assembly involved in reciprocal meiotic recombination"/>
    <property type="evidence" value="ECO:0007669"/>
    <property type="project" value="TreeGrafter"/>
</dbReference>